<evidence type="ECO:0000256" key="1">
    <source>
        <dbReference type="SAM" id="MobiDB-lite"/>
    </source>
</evidence>
<protein>
    <recommendedName>
        <fullName evidence="2">Mor transcription activator domain-containing protein</fullName>
    </recommendedName>
</protein>
<evidence type="ECO:0000259" key="2">
    <source>
        <dbReference type="Pfam" id="PF08765"/>
    </source>
</evidence>
<keyword evidence="4" id="KW-1185">Reference proteome</keyword>
<feature type="compositionally biased region" description="Basic and acidic residues" evidence="1">
    <location>
        <begin position="126"/>
        <end position="135"/>
    </location>
</feature>
<organism evidence="3 4">
    <name type="scientific">Kistimonas scapharcae</name>
    <dbReference type="NCBI Taxonomy" id="1036133"/>
    <lineage>
        <taxon>Bacteria</taxon>
        <taxon>Pseudomonadati</taxon>
        <taxon>Pseudomonadota</taxon>
        <taxon>Gammaproteobacteria</taxon>
        <taxon>Oceanospirillales</taxon>
        <taxon>Endozoicomonadaceae</taxon>
        <taxon>Kistimonas</taxon>
    </lineage>
</organism>
<sequence length="177" mass="19421">MSIEQDLVRLIGRDKTLALERAFGGRRKYFAGRPKPESDIVRVIGMNAALTLGRAWGGLQAYIPRTLALIERNRAILQEVLQGHSKQTVAERYGLVPRSVRWICQGLDRPRAGLLCRRLRIMTQEPHERYGRPDEPDGTGTGGHAPPASGAGSHAASHQHTGEHRDPSAGASGKHQL</sequence>
<dbReference type="Proteomes" id="UP001500604">
    <property type="component" value="Unassembled WGS sequence"/>
</dbReference>
<feature type="compositionally biased region" description="Low complexity" evidence="1">
    <location>
        <begin position="144"/>
        <end position="159"/>
    </location>
</feature>
<feature type="region of interest" description="Disordered" evidence="1">
    <location>
        <begin position="126"/>
        <end position="177"/>
    </location>
</feature>
<gene>
    <name evidence="3" type="ORF">GCM10023116_03630</name>
</gene>
<dbReference type="Pfam" id="PF08765">
    <property type="entry name" value="Mor"/>
    <property type="match status" value="1"/>
</dbReference>
<dbReference type="RefSeq" id="WP_345193311.1">
    <property type="nucleotide sequence ID" value="NZ_BAABFL010000025.1"/>
</dbReference>
<dbReference type="InterPro" id="IPR014875">
    <property type="entry name" value="Mor_transcription_activator"/>
</dbReference>
<reference evidence="4" key="1">
    <citation type="journal article" date="2019" name="Int. J. Syst. Evol. Microbiol.">
        <title>The Global Catalogue of Microorganisms (GCM) 10K type strain sequencing project: providing services to taxonomists for standard genome sequencing and annotation.</title>
        <authorList>
            <consortium name="The Broad Institute Genomics Platform"/>
            <consortium name="The Broad Institute Genome Sequencing Center for Infectious Disease"/>
            <person name="Wu L."/>
            <person name="Ma J."/>
        </authorList>
    </citation>
    <scope>NUCLEOTIDE SEQUENCE [LARGE SCALE GENOMIC DNA]</scope>
    <source>
        <strain evidence="4">JCM 17805</strain>
    </source>
</reference>
<dbReference type="SUPFAM" id="SSF46689">
    <property type="entry name" value="Homeodomain-like"/>
    <property type="match status" value="1"/>
</dbReference>
<evidence type="ECO:0000313" key="3">
    <source>
        <dbReference type="EMBL" id="GAA4648099.1"/>
    </source>
</evidence>
<evidence type="ECO:0000313" key="4">
    <source>
        <dbReference type="Proteomes" id="UP001500604"/>
    </source>
</evidence>
<name>A0ABP8UWF8_9GAMM</name>
<comment type="caution">
    <text evidence="3">The sequence shown here is derived from an EMBL/GenBank/DDBJ whole genome shotgun (WGS) entry which is preliminary data.</text>
</comment>
<proteinExistence type="predicted"/>
<accession>A0ABP8UWF8</accession>
<dbReference type="EMBL" id="BAABFL010000025">
    <property type="protein sequence ID" value="GAA4648099.1"/>
    <property type="molecule type" value="Genomic_DNA"/>
</dbReference>
<dbReference type="InterPro" id="IPR009057">
    <property type="entry name" value="Homeodomain-like_sf"/>
</dbReference>
<feature type="domain" description="Mor transcription activator" evidence="2">
    <location>
        <begin position="38"/>
        <end position="104"/>
    </location>
</feature>